<evidence type="ECO:0000256" key="3">
    <source>
        <dbReference type="ARBA" id="ARBA00022617"/>
    </source>
</evidence>
<keyword evidence="7" id="KW-0503">Monooxygenase</keyword>
<comment type="similarity">
    <text evidence="2">Belongs to the cytochrome P450 family.</text>
</comment>
<keyword evidence="4" id="KW-0479">Metal-binding</keyword>
<evidence type="ECO:0000256" key="4">
    <source>
        <dbReference type="ARBA" id="ARBA00022723"/>
    </source>
</evidence>
<evidence type="ECO:0000256" key="1">
    <source>
        <dbReference type="ARBA" id="ARBA00001971"/>
    </source>
</evidence>
<evidence type="ECO:0000313" key="9">
    <source>
        <dbReference type="Ensembl" id="ENSTGEP00000014754.1"/>
    </source>
</evidence>
<evidence type="ECO:0000313" key="10">
    <source>
        <dbReference type="Proteomes" id="UP000694411"/>
    </source>
</evidence>
<name>A0A8D2F0F3_THEGE</name>
<keyword evidence="3" id="KW-0349">Heme</keyword>
<proteinExistence type="inferred from homology"/>
<feature type="transmembrane region" description="Helical" evidence="8">
    <location>
        <begin position="94"/>
        <end position="121"/>
    </location>
</feature>
<dbReference type="GO" id="GO:0101020">
    <property type="term" value="F:estrogen 16-alpha-hydroxylase activity"/>
    <property type="evidence" value="ECO:0007669"/>
    <property type="project" value="TreeGrafter"/>
</dbReference>
<keyword evidence="8" id="KW-0472">Membrane</keyword>
<dbReference type="GO" id="GO:0008202">
    <property type="term" value="P:steroid metabolic process"/>
    <property type="evidence" value="ECO:0007669"/>
    <property type="project" value="TreeGrafter"/>
</dbReference>
<feature type="transmembrane region" description="Helical" evidence="8">
    <location>
        <begin position="38"/>
        <end position="58"/>
    </location>
</feature>
<reference evidence="9" key="3">
    <citation type="submission" date="2025-09" db="UniProtKB">
        <authorList>
            <consortium name="Ensembl"/>
        </authorList>
    </citation>
    <scope>IDENTIFICATION</scope>
</reference>
<dbReference type="PANTHER" id="PTHR24302">
    <property type="entry name" value="CYTOCHROME P450 FAMILY 3"/>
    <property type="match status" value="1"/>
</dbReference>
<dbReference type="GO" id="GO:0050649">
    <property type="term" value="F:testosterone 6-beta-hydroxylase activity"/>
    <property type="evidence" value="ECO:0007669"/>
    <property type="project" value="TreeGrafter"/>
</dbReference>
<evidence type="ECO:0000256" key="2">
    <source>
        <dbReference type="ARBA" id="ARBA00010617"/>
    </source>
</evidence>
<dbReference type="AlphaFoldDB" id="A0A8D2F0F3"/>
<feature type="transmembrane region" description="Helical" evidence="8">
    <location>
        <begin position="6"/>
        <end position="26"/>
    </location>
</feature>
<organism evidence="9 10">
    <name type="scientific">Theropithecus gelada</name>
    <name type="common">Gelada baboon</name>
    <dbReference type="NCBI Taxonomy" id="9565"/>
    <lineage>
        <taxon>Eukaryota</taxon>
        <taxon>Metazoa</taxon>
        <taxon>Chordata</taxon>
        <taxon>Craniata</taxon>
        <taxon>Vertebrata</taxon>
        <taxon>Euteleostomi</taxon>
        <taxon>Mammalia</taxon>
        <taxon>Eutheria</taxon>
        <taxon>Euarchontoglires</taxon>
        <taxon>Primates</taxon>
        <taxon>Haplorrhini</taxon>
        <taxon>Catarrhini</taxon>
        <taxon>Cercopithecidae</taxon>
        <taxon>Cercopithecinae</taxon>
        <taxon>Theropithecus</taxon>
    </lineage>
</organism>
<dbReference type="Ensembl" id="ENSTGET00000017678.1">
    <property type="protein sequence ID" value="ENSTGEP00000014754.1"/>
    <property type="gene ID" value="ENSTGEG00000011980.1"/>
</dbReference>
<evidence type="ECO:0000256" key="6">
    <source>
        <dbReference type="ARBA" id="ARBA00023004"/>
    </source>
</evidence>
<keyword evidence="8" id="KW-0812">Transmembrane</keyword>
<protein>
    <submittedName>
        <fullName evidence="9">Cytochrome P450 family 3 subfamily A member 43</fullName>
    </submittedName>
</protein>
<reference evidence="9" key="2">
    <citation type="submission" date="2025-08" db="UniProtKB">
        <authorList>
            <consortium name="Ensembl"/>
        </authorList>
    </citation>
    <scope>IDENTIFICATION</scope>
</reference>
<evidence type="ECO:0000256" key="8">
    <source>
        <dbReference type="SAM" id="Phobius"/>
    </source>
</evidence>
<dbReference type="InterPro" id="IPR050705">
    <property type="entry name" value="Cytochrome_P450_3A"/>
</dbReference>
<dbReference type="PANTHER" id="PTHR24302:SF6">
    <property type="entry name" value="CYTOCHROME P450 3A43"/>
    <property type="match status" value="1"/>
</dbReference>
<keyword evidence="10" id="KW-1185">Reference proteome</keyword>
<accession>A0A8D2F0F3</accession>
<keyword evidence="6" id="KW-0408">Iron</keyword>
<dbReference type="GO" id="GO:0046872">
    <property type="term" value="F:metal ion binding"/>
    <property type="evidence" value="ECO:0007669"/>
    <property type="project" value="UniProtKB-KW"/>
</dbReference>
<sequence length="138" mass="15990">MDLIPNFAMETWVLVATSLVLLYIYGTHSHKLFKKLGIPGPTPLPFLGTILFYLRFLWGLHHGCNHWHIVWSELGFPQQPTRSLSEKYEEAFKIGFFGSLFTLNMYVDFYVISLSLSHLIFKNSVIENKIHIPYNSPT</sequence>
<comment type="cofactor">
    <cofactor evidence="1">
        <name>heme</name>
        <dbReference type="ChEBI" id="CHEBI:30413"/>
    </cofactor>
</comment>
<evidence type="ECO:0000256" key="5">
    <source>
        <dbReference type="ARBA" id="ARBA00023002"/>
    </source>
</evidence>
<dbReference type="Proteomes" id="UP000694411">
    <property type="component" value="Chromosome 3"/>
</dbReference>
<reference evidence="9" key="1">
    <citation type="submission" date="2018-05" db="EMBL/GenBank/DDBJ databases">
        <title>Whole genome of Theropithecus gelada.</title>
        <authorList>
            <person name="Chiou K.L."/>
            <person name="Snyder-Mackler N."/>
        </authorList>
    </citation>
    <scope>NUCLEOTIDE SEQUENCE [LARGE SCALE GENOMIC DNA]</scope>
</reference>
<keyword evidence="5" id="KW-0560">Oxidoreductase</keyword>
<dbReference type="GO" id="GO:0070989">
    <property type="term" value="P:oxidative demethylation"/>
    <property type="evidence" value="ECO:0007669"/>
    <property type="project" value="TreeGrafter"/>
</dbReference>
<keyword evidence="8" id="KW-1133">Transmembrane helix</keyword>
<evidence type="ECO:0000256" key="7">
    <source>
        <dbReference type="ARBA" id="ARBA00023033"/>
    </source>
</evidence>